<organism evidence="2 3">
    <name type="scientific">Sphingomonas palmae</name>
    <dbReference type="NCBI Taxonomy" id="1855283"/>
    <lineage>
        <taxon>Bacteria</taxon>
        <taxon>Pseudomonadati</taxon>
        <taxon>Pseudomonadota</taxon>
        <taxon>Alphaproteobacteria</taxon>
        <taxon>Sphingomonadales</taxon>
        <taxon>Sphingomonadaceae</taxon>
        <taxon>Sphingomonas</taxon>
    </lineage>
</organism>
<proteinExistence type="predicted"/>
<sequence>MTKPDDRAARLAEQLRANLRRRKAQARAGREEADASAIPTEPRHTPE</sequence>
<evidence type="ECO:0000256" key="1">
    <source>
        <dbReference type="SAM" id="MobiDB-lite"/>
    </source>
</evidence>
<name>A0A1H7T1M1_9SPHN</name>
<dbReference type="AlphaFoldDB" id="A0A1H7T1M1"/>
<accession>A0A1H7T1M1</accession>
<protein>
    <submittedName>
        <fullName evidence="2">Uncharacterized protein</fullName>
    </submittedName>
</protein>
<reference evidence="3" key="1">
    <citation type="submission" date="2016-10" db="EMBL/GenBank/DDBJ databases">
        <authorList>
            <person name="Varghese N."/>
            <person name="Submissions S."/>
        </authorList>
    </citation>
    <scope>NUCLEOTIDE SEQUENCE [LARGE SCALE GENOMIC DNA]</scope>
    <source>
        <strain evidence="3">JS21-1</strain>
    </source>
</reference>
<evidence type="ECO:0000313" key="2">
    <source>
        <dbReference type="EMBL" id="SEL78832.1"/>
    </source>
</evidence>
<evidence type="ECO:0000313" key="3">
    <source>
        <dbReference type="Proteomes" id="UP000199214"/>
    </source>
</evidence>
<keyword evidence="3" id="KW-1185">Reference proteome</keyword>
<feature type="region of interest" description="Disordered" evidence="1">
    <location>
        <begin position="14"/>
        <end position="47"/>
    </location>
</feature>
<dbReference type="EMBL" id="FNZZ01000005">
    <property type="protein sequence ID" value="SEL78832.1"/>
    <property type="molecule type" value="Genomic_DNA"/>
</dbReference>
<dbReference type="Proteomes" id="UP000199214">
    <property type="component" value="Unassembled WGS sequence"/>
</dbReference>
<dbReference type="RefSeq" id="WP_177171668.1">
    <property type="nucleotide sequence ID" value="NZ_FNZZ01000005.1"/>
</dbReference>
<gene>
    <name evidence="2" type="ORF">SAMN05216382_2642</name>
</gene>